<reference evidence="2" key="2">
    <citation type="submission" date="2020-09" db="EMBL/GenBank/DDBJ databases">
        <title>Reference genome assembly for Australian Ascochyta lentis isolate Al4.</title>
        <authorList>
            <person name="Lee R.C."/>
            <person name="Farfan-Caceres L.M."/>
            <person name="Debler J.W."/>
            <person name="Williams A.H."/>
            <person name="Henares B.M."/>
        </authorList>
    </citation>
    <scope>NUCLEOTIDE SEQUENCE</scope>
    <source>
        <strain evidence="2">Al4</strain>
    </source>
</reference>
<sequence length="291" mass="33088">MRPFTTRAALLRSSACPITPSAQRARIPVPRPPHCRFSSTEAPATEKLSPRWLSDVRARIGKCILFGINDAQTSEAGSILQEVSSDWRELLAGSEGFLTGQEYRGLYRQEVVCGEMDSMGHVNNVMYNRYAESARVNWTLNFAAQDPTHKKEWLELVSPKSIGLILRSIKTDYKFPMKWPDRITVLHKLRNKPEQDTDHFILDVLILSEAHRRAAARCIEDIVVYDYRSAKKSPLPAFMVDKFKQTFDLQEQAKEKNGARVKVLLDRVRELEKSSWDRADAVEDLGSAGKP</sequence>
<dbReference type="EMBL" id="RZGK01000002">
    <property type="protein sequence ID" value="KAF9701156.1"/>
    <property type="molecule type" value="Genomic_DNA"/>
</dbReference>
<reference evidence="2" key="1">
    <citation type="submission" date="2018-12" db="EMBL/GenBank/DDBJ databases">
        <authorList>
            <person name="Syme R.A."/>
            <person name="Farfan-Caceres L."/>
            <person name="Lichtenzveig J."/>
        </authorList>
    </citation>
    <scope>NUCLEOTIDE SEQUENCE</scope>
    <source>
        <strain evidence="2">Al4</strain>
    </source>
</reference>
<gene>
    <name evidence="2" type="ORF">EKO04_000623</name>
</gene>
<evidence type="ECO:0000313" key="3">
    <source>
        <dbReference type="Proteomes" id="UP000651452"/>
    </source>
</evidence>
<dbReference type="PANTHER" id="PTHR31793:SF39">
    <property type="entry name" value="THIOESTERASE_THIOL ESTER DEHYDRASE-ISOMERASE"/>
    <property type="match status" value="1"/>
</dbReference>
<dbReference type="Pfam" id="PF13279">
    <property type="entry name" value="4HBT_2"/>
    <property type="match status" value="1"/>
</dbReference>
<accession>A0A8H7JEH3</accession>
<dbReference type="InterPro" id="IPR050563">
    <property type="entry name" value="4-hydroxybenzoyl-CoA_TE"/>
</dbReference>
<evidence type="ECO:0000256" key="1">
    <source>
        <dbReference type="SAM" id="MobiDB-lite"/>
    </source>
</evidence>
<dbReference type="InterPro" id="IPR029069">
    <property type="entry name" value="HotDog_dom_sf"/>
</dbReference>
<evidence type="ECO:0000313" key="2">
    <source>
        <dbReference type="EMBL" id="KAF9701156.1"/>
    </source>
</evidence>
<keyword evidence="3" id="KW-1185">Reference proteome</keyword>
<dbReference type="SUPFAM" id="SSF54637">
    <property type="entry name" value="Thioesterase/thiol ester dehydrase-isomerase"/>
    <property type="match status" value="1"/>
</dbReference>
<feature type="region of interest" description="Disordered" evidence="1">
    <location>
        <begin position="22"/>
        <end position="42"/>
    </location>
</feature>
<dbReference type="GO" id="GO:0047617">
    <property type="term" value="F:fatty acyl-CoA hydrolase activity"/>
    <property type="evidence" value="ECO:0007669"/>
    <property type="project" value="TreeGrafter"/>
</dbReference>
<evidence type="ECO:0008006" key="4">
    <source>
        <dbReference type="Google" id="ProtNLM"/>
    </source>
</evidence>
<dbReference type="PANTHER" id="PTHR31793">
    <property type="entry name" value="4-HYDROXYBENZOYL-COA THIOESTERASE FAMILY MEMBER"/>
    <property type="match status" value="1"/>
</dbReference>
<organism evidence="2 3">
    <name type="scientific">Ascochyta lentis</name>
    <dbReference type="NCBI Taxonomy" id="205686"/>
    <lineage>
        <taxon>Eukaryota</taxon>
        <taxon>Fungi</taxon>
        <taxon>Dikarya</taxon>
        <taxon>Ascomycota</taxon>
        <taxon>Pezizomycotina</taxon>
        <taxon>Dothideomycetes</taxon>
        <taxon>Pleosporomycetidae</taxon>
        <taxon>Pleosporales</taxon>
        <taxon>Pleosporineae</taxon>
        <taxon>Didymellaceae</taxon>
        <taxon>Ascochyta</taxon>
    </lineage>
</organism>
<comment type="caution">
    <text evidence="2">The sequence shown here is derived from an EMBL/GenBank/DDBJ whole genome shotgun (WGS) entry which is preliminary data.</text>
</comment>
<proteinExistence type="predicted"/>
<protein>
    <recommendedName>
        <fullName evidence="4">Thioesterase/thiol ester dehydrase-isomerase</fullName>
    </recommendedName>
</protein>
<name>A0A8H7JEH3_9PLEO</name>
<dbReference type="CDD" id="cd00586">
    <property type="entry name" value="4HBT"/>
    <property type="match status" value="1"/>
</dbReference>
<dbReference type="AlphaFoldDB" id="A0A8H7JEH3"/>
<dbReference type="OrthoDB" id="5538558at2759"/>
<dbReference type="Gene3D" id="3.10.129.10">
    <property type="entry name" value="Hotdog Thioesterase"/>
    <property type="match status" value="1"/>
</dbReference>
<dbReference type="Proteomes" id="UP000651452">
    <property type="component" value="Unassembled WGS sequence"/>
</dbReference>